<dbReference type="Pfam" id="PF04612">
    <property type="entry name" value="T2SSM"/>
    <property type="match status" value="1"/>
</dbReference>
<keyword evidence="4 10" id="KW-1003">Cell membrane</keyword>
<dbReference type="GO" id="GO:0015627">
    <property type="term" value="C:type II protein secretion system complex"/>
    <property type="evidence" value="ECO:0007669"/>
    <property type="project" value="InterPro"/>
</dbReference>
<keyword evidence="8 11" id="KW-1133">Transmembrane helix</keyword>
<dbReference type="InterPro" id="IPR007690">
    <property type="entry name" value="T2SS_GspM"/>
</dbReference>
<comment type="similarity">
    <text evidence="2 10">Belongs to the GSP M family.</text>
</comment>
<feature type="transmembrane region" description="Helical" evidence="11">
    <location>
        <begin position="25"/>
        <end position="45"/>
    </location>
</feature>
<evidence type="ECO:0000256" key="8">
    <source>
        <dbReference type="ARBA" id="ARBA00022989"/>
    </source>
</evidence>
<proteinExistence type="inferred from homology"/>
<dbReference type="PIRSF" id="PIRSF006291">
    <property type="entry name" value="GspM"/>
    <property type="match status" value="1"/>
</dbReference>
<evidence type="ECO:0000256" key="1">
    <source>
        <dbReference type="ARBA" id="ARBA00004377"/>
    </source>
</evidence>
<dbReference type="SUPFAM" id="SSF103054">
    <property type="entry name" value="General secretion pathway protein M, EpsM"/>
    <property type="match status" value="1"/>
</dbReference>
<keyword evidence="5 10" id="KW-0997">Cell inner membrane</keyword>
<accession>A0A6N8FAA0</accession>
<dbReference type="InterPro" id="IPR023229">
    <property type="entry name" value="T2SS_M_periplasmic_sf"/>
</dbReference>
<protein>
    <recommendedName>
        <fullName evidence="10">Type II secretion system protein M</fullName>
        <shortName evidence="10">T2SS protein M</shortName>
    </recommendedName>
    <alternativeName>
        <fullName evidence="10">General secretion pathway protein M</fullName>
    </alternativeName>
</protein>
<keyword evidence="7 10" id="KW-0653">Protein transport</keyword>
<sequence length="166" mass="18489">MSAIANFKQKTIALYQSKTESEQKLILILGVCFSLFILISVYSSVANGLSETSKKLIQQQELNTWAEQQIALIKRSGKTSSASGSNSSMAQVINTTARRNGITLARLQPQTADLVKVGLEDMNFNQLTKWLADLRNQHGIYVSNLDLSKTDETGIVRVRRLDLERN</sequence>
<keyword evidence="3 10" id="KW-0813">Transport</keyword>
<dbReference type="RefSeq" id="WP_155696692.1">
    <property type="nucleotide sequence ID" value="NZ_WOCD01000005.1"/>
</dbReference>
<name>A0A6N8FAA0_9GAMM</name>
<evidence type="ECO:0000256" key="11">
    <source>
        <dbReference type="SAM" id="Phobius"/>
    </source>
</evidence>
<evidence type="ECO:0000256" key="9">
    <source>
        <dbReference type="ARBA" id="ARBA00023136"/>
    </source>
</evidence>
<comment type="function">
    <text evidence="10">Inner membrane component of the type II secretion system required for the energy-dependent secretion of extracellular factors such as proteases and toxins from the periplasm.</text>
</comment>
<keyword evidence="13" id="KW-1185">Reference proteome</keyword>
<evidence type="ECO:0000256" key="5">
    <source>
        <dbReference type="ARBA" id="ARBA00022519"/>
    </source>
</evidence>
<dbReference type="Gene3D" id="3.30.1360.100">
    <property type="entry name" value="General secretion pathway protein M, EpsM"/>
    <property type="match status" value="1"/>
</dbReference>
<reference evidence="12 13" key="1">
    <citation type="submission" date="2019-11" db="EMBL/GenBank/DDBJ databases">
        <title>P. haliotis isolates from Z. marina roots.</title>
        <authorList>
            <person name="Cohen M."/>
            <person name="Jospin G."/>
            <person name="Eisen J.A."/>
            <person name="Coil D.A."/>
        </authorList>
    </citation>
    <scope>NUCLEOTIDE SEQUENCE [LARGE SCALE GENOMIC DNA]</scope>
    <source>
        <strain evidence="12 13">UCD-MCMsp1aY</strain>
    </source>
</reference>
<dbReference type="EMBL" id="WOCD01000005">
    <property type="protein sequence ID" value="MUH73426.1"/>
    <property type="molecule type" value="Genomic_DNA"/>
</dbReference>
<evidence type="ECO:0000313" key="13">
    <source>
        <dbReference type="Proteomes" id="UP000439994"/>
    </source>
</evidence>
<dbReference type="GO" id="GO:0015628">
    <property type="term" value="P:protein secretion by the type II secretion system"/>
    <property type="evidence" value="ECO:0007669"/>
    <property type="project" value="InterPro"/>
</dbReference>
<comment type="caution">
    <text evidence="12">The sequence shown here is derived from an EMBL/GenBank/DDBJ whole genome shotgun (WGS) entry which is preliminary data.</text>
</comment>
<comment type="subcellular location">
    <subcellularLocation>
        <location evidence="1">Cell inner membrane</location>
        <topology evidence="1">Single-pass membrane protein</topology>
    </subcellularLocation>
</comment>
<evidence type="ECO:0000256" key="2">
    <source>
        <dbReference type="ARBA" id="ARBA00010637"/>
    </source>
</evidence>
<evidence type="ECO:0000256" key="10">
    <source>
        <dbReference type="PIRNR" id="PIRNR006291"/>
    </source>
</evidence>
<organism evidence="12 13">
    <name type="scientific">Psychrosphaera haliotis</name>
    <dbReference type="NCBI Taxonomy" id="555083"/>
    <lineage>
        <taxon>Bacteria</taxon>
        <taxon>Pseudomonadati</taxon>
        <taxon>Pseudomonadota</taxon>
        <taxon>Gammaproteobacteria</taxon>
        <taxon>Alteromonadales</taxon>
        <taxon>Pseudoalteromonadaceae</taxon>
        <taxon>Psychrosphaera</taxon>
    </lineage>
</organism>
<evidence type="ECO:0000256" key="3">
    <source>
        <dbReference type="ARBA" id="ARBA00022448"/>
    </source>
</evidence>
<evidence type="ECO:0000256" key="4">
    <source>
        <dbReference type="ARBA" id="ARBA00022475"/>
    </source>
</evidence>
<evidence type="ECO:0000256" key="6">
    <source>
        <dbReference type="ARBA" id="ARBA00022692"/>
    </source>
</evidence>
<keyword evidence="6 11" id="KW-0812">Transmembrane</keyword>
<dbReference type="AlphaFoldDB" id="A0A6N8FAA0"/>
<evidence type="ECO:0000256" key="7">
    <source>
        <dbReference type="ARBA" id="ARBA00022927"/>
    </source>
</evidence>
<dbReference type="GO" id="GO:0005886">
    <property type="term" value="C:plasma membrane"/>
    <property type="evidence" value="ECO:0007669"/>
    <property type="project" value="UniProtKB-SubCell"/>
</dbReference>
<dbReference type="OrthoDB" id="6624834at2"/>
<gene>
    <name evidence="12" type="ORF">GNP35_13600</name>
</gene>
<keyword evidence="9 10" id="KW-0472">Membrane</keyword>
<dbReference type="Proteomes" id="UP000439994">
    <property type="component" value="Unassembled WGS sequence"/>
</dbReference>
<evidence type="ECO:0000313" key="12">
    <source>
        <dbReference type="EMBL" id="MUH73426.1"/>
    </source>
</evidence>